<protein>
    <recommendedName>
        <fullName evidence="3">Helix-turn-helix domain-containing protein</fullName>
    </recommendedName>
</protein>
<sequence length="78" mass="8899">MEMEMRPEVRTVPRVSEHNSEPKWLEIPQFQGAYRIGKTKIYELVGRGQLEMVKVGRKSLISVASAERLFASLPRAGQ</sequence>
<evidence type="ECO:0000313" key="1">
    <source>
        <dbReference type="EMBL" id="NMJ42816.1"/>
    </source>
</evidence>
<accession>A0A848EFP3</accession>
<dbReference type="Proteomes" id="UP000548582">
    <property type="component" value="Unassembled WGS sequence"/>
</dbReference>
<name>A0A848EFP3_9PROT</name>
<keyword evidence="2" id="KW-1185">Reference proteome</keyword>
<dbReference type="RefSeq" id="WP_170055034.1">
    <property type="nucleotide sequence ID" value="NZ_JABBKX010000005.1"/>
</dbReference>
<evidence type="ECO:0000313" key="2">
    <source>
        <dbReference type="Proteomes" id="UP000548582"/>
    </source>
</evidence>
<dbReference type="EMBL" id="JABBKX010000005">
    <property type="protein sequence ID" value="NMJ42816.1"/>
    <property type="molecule type" value="Genomic_DNA"/>
</dbReference>
<comment type="caution">
    <text evidence="1">The sequence shown here is derived from an EMBL/GenBank/DDBJ whole genome shotgun (WGS) entry which is preliminary data.</text>
</comment>
<proteinExistence type="predicted"/>
<organism evidence="1 2">
    <name type="scientific">Neoroseomonas marina</name>
    <dbReference type="NCBI Taxonomy" id="1232220"/>
    <lineage>
        <taxon>Bacteria</taxon>
        <taxon>Pseudomonadati</taxon>
        <taxon>Pseudomonadota</taxon>
        <taxon>Alphaproteobacteria</taxon>
        <taxon>Acetobacterales</taxon>
        <taxon>Acetobacteraceae</taxon>
        <taxon>Neoroseomonas</taxon>
    </lineage>
</organism>
<reference evidence="1 2" key="1">
    <citation type="submission" date="2020-03" db="EMBL/GenBank/DDBJ databases">
        <authorList>
            <person name="Sun Q."/>
        </authorList>
    </citation>
    <scope>NUCLEOTIDE SEQUENCE [LARGE SCALE GENOMIC DNA]</scope>
    <source>
        <strain evidence="1 2">JC162</strain>
    </source>
</reference>
<evidence type="ECO:0008006" key="3">
    <source>
        <dbReference type="Google" id="ProtNLM"/>
    </source>
</evidence>
<dbReference type="AlphaFoldDB" id="A0A848EFP3"/>
<gene>
    <name evidence="1" type="ORF">GWK16_16340</name>
</gene>